<dbReference type="InterPro" id="IPR057666">
    <property type="entry name" value="DrpA_SLOG"/>
</dbReference>
<evidence type="ECO:0000259" key="2">
    <source>
        <dbReference type="Pfam" id="PF02481"/>
    </source>
</evidence>
<accession>A0AA41UM99</accession>
<evidence type="ECO:0000256" key="1">
    <source>
        <dbReference type="ARBA" id="ARBA00006525"/>
    </source>
</evidence>
<dbReference type="SUPFAM" id="SSF102405">
    <property type="entry name" value="MCP/YpsA-like"/>
    <property type="match status" value="1"/>
</dbReference>
<evidence type="ECO:0000313" key="3">
    <source>
        <dbReference type="EMBL" id="MCI4659631.1"/>
    </source>
</evidence>
<dbReference type="PANTHER" id="PTHR43022">
    <property type="entry name" value="PROTEIN SMF"/>
    <property type="match status" value="1"/>
</dbReference>
<dbReference type="Proteomes" id="UP001165341">
    <property type="component" value="Unassembled WGS sequence"/>
</dbReference>
<dbReference type="Gene3D" id="3.40.50.450">
    <property type="match status" value="1"/>
</dbReference>
<proteinExistence type="inferred from homology"/>
<comment type="caution">
    <text evidence="3">The sequence shown here is derived from an EMBL/GenBank/DDBJ whole genome shotgun (WGS) entry which is preliminary data.</text>
</comment>
<dbReference type="PANTHER" id="PTHR43022:SF1">
    <property type="entry name" value="PROTEIN SMF"/>
    <property type="match status" value="1"/>
</dbReference>
<reference evidence="3" key="1">
    <citation type="submission" date="2022-03" db="EMBL/GenBank/DDBJ databases">
        <title>Cryobacterium sp. nov. strain ZS14-85, isolated from Antarctic soil.</title>
        <authorList>
            <person name="Li J."/>
            <person name="Niu G."/>
        </authorList>
    </citation>
    <scope>NUCLEOTIDE SEQUENCE</scope>
    <source>
        <strain evidence="3">ZS14-85</strain>
    </source>
</reference>
<name>A0AA41UM99_9MICO</name>
<evidence type="ECO:0000313" key="4">
    <source>
        <dbReference type="Proteomes" id="UP001165341"/>
    </source>
</evidence>
<dbReference type="Pfam" id="PF02481">
    <property type="entry name" value="DNA_processg_A"/>
    <property type="match status" value="1"/>
</dbReference>
<dbReference type="InterPro" id="IPR003488">
    <property type="entry name" value="DprA"/>
</dbReference>
<keyword evidence="4" id="KW-1185">Reference proteome</keyword>
<comment type="similarity">
    <text evidence="1">Belongs to the DprA/Smf family.</text>
</comment>
<dbReference type="RefSeq" id="WP_243013122.1">
    <property type="nucleotide sequence ID" value="NZ_JALGAR010000006.1"/>
</dbReference>
<dbReference type="EMBL" id="JALGAR010000006">
    <property type="protein sequence ID" value="MCI4659631.1"/>
    <property type="molecule type" value="Genomic_DNA"/>
</dbReference>
<organism evidence="3 4">
    <name type="scientific">Cryobacterium zhongshanensis</name>
    <dbReference type="NCBI Taxonomy" id="2928153"/>
    <lineage>
        <taxon>Bacteria</taxon>
        <taxon>Bacillati</taxon>
        <taxon>Actinomycetota</taxon>
        <taxon>Actinomycetes</taxon>
        <taxon>Micrococcales</taxon>
        <taxon>Microbacteriaceae</taxon>
        <taxon>Cryobacterium</taxon>
    </lineage>
</organism>
<feature type="domain" description="Smf/DprA SLOG" evidence="2">
    <location>
        <begin position="108"/>
        <end position="321"/>
    </location>
</feature>
<dbReference type="NCBIfam" id="TIGR00732">
    <property type="entry name" value="dprA"/>
    <property type="match status" value="1"/>
</dbReference>
<dbReference type="GO" id="GO:0009294">
    <property type="term" value="P:DNA-mediated transformation"/>
    <property type="evidence" value="ECO:0007669"/>
    <property type="project" value="InterPro"/>
</dbReference>
<gene>
    <name evidence="3" type="primary">dprA</name>
    <name evidence="3" type="ORF">MQH31_17645</name>
</gene>
<protein>
    <submittedName>
        <fullName evidence="3">DNA-processing protein DprA</fullName>
    </submittedName>
</protein>
<sequence>MTAINDALPTNEREARIAWSLLTEPGDVIAHRYRNHFDTTLESVLSVIEPNLQGWPWVSAPRADGLVDAVLDAEDLEYRVGMARWLPRHGAAEFAAVLAQLTVHNIQTVIPGDDNWPGERFESRLGETVPVILYVRGDAELLNQQRNIVGLTGARAATGYGEHVAMELAAGLVDRGYVLTAGAAYGIDGMVHRTVLASRGKTIAVLAGGVDRSYPSGHEALLERIADDGAVVSEMPPGTSPTRWRFMSRNRIIVALADALVVVEAGFRSGSLNSASHASAMGVPLGAVPGPITSPASAGCHRLIRESGAACITSVGEIVELTA</sequence>
<dbReference type="AlphaFoldDB" id="A0AA41UM99"/>